<sequence length="267" mass="28051">MIDPTPALFGLLVGFLVGLTGVGGGSLMTPFLVAVMGVPAPTAVGTDLTFATLTKLTGSFQHFRQRSVNVEIAVFLGMGSIPAGLLGVGTLEWISGTFDPARVESIMITIIAATLVLVGLSLIYRDYFMPKRNEGPKPGRWDGKGRMSRRRRAYTVLFGALGGYLVGLTSIGSGSIMAVILLLLYPIAPAVIVGTDITHAMVLSFVVGIAHMTQGNVDFGLAGTLLLGSIPGVLVGSRLAPWIPGKPLKLILAIMLIFVGTRLLLAY</sequence>
<evidence type="ECO:0000256" key="3">
    <source>
        <dbReference type="ARBA" id="ARBA00022692"/>
    </source>
</evidence>
<dbReference type="InterPro" id="IPR002781">
    <property type="entry name" value="TM_pro_TauE-like"/>
</dbReference>
<evidence type="ECO:0000256" key="6">
    <source>
        <dbReference type="RuleBase" id="RU363041"/>
    </source>
</evidence>
<evidence type="ECO:0000313" key="7">
    <source>
        <dbReference type="EMBL" id="CAA9461645.1"/>
    </source>
</evidence>
<dbReference type="InterPro" id="IPR051598">
    <property type="entry name" value="TSUP/Inactive_protease-like"/>
</dbReference>
<dbReference type="AlphaFoldDB" id="A0A6J4R505"/>
<evidence type="ECO:0000256" key="4">
    <source>
        <dbReference type="ARBA" id="ARBA00022989"/>
    </source>
</evidence>
<accession>A0A6J4R505</accession>
<dbReference type="EMBL" id="CADCVF010000054">
    <property type="protein sequence ID" value="CAA9461645.1"/>
    <property type="molecule type" value="Genomic_DNA"/>
</dbReference>
<organism evidence="7">
    <name type="scientific">uncultured Rubrobacteraceae bacterium</name>
    <dbReference type="NCBI Taxonomy" id="349277"/>
    <lineage>
        <taxon>Bacteria</taxon>
        <taxon>Bacillati</taxon>
        <taxon>Actinomycetota</taxon>
        <taxon>Rubrobacteria</taxon>
        <taxon>Rubrobacterales</taxon>
        <taxon>Rubrobacteraceae</taxon>
        <taxon>environmental samples</taxon>
    </lineage>
</organism>
<evidence type="ECO:0000256" key="5">
    <source>
        <dbReference type="ARBA" id="ARBA00023136"/>
    </source>
</evidence>
<feature type="transmembrane region" description="Helical" evidence="6">
    <location>
        <begin position="72"/>
        <end position="94"/>
    </location>
</feature>
<feature type="transmembrane region" description="Helical" evidence="6">
    <location>
        <begin position="248"/>
        <end position="265"/>
    </location>
</feature>
<keyword evidence="5 6" id="KW-0472">Membrane</keyword>
<dbReference type="Pfam" id="PF01925">
    <property type="entry name" value="TauE"/>
    <property type="match status" value="1"/>
</dbReference>
<dbReference type="PANTHER" id="PTHR43701">
    <property type="entry name" value="MEMBRANE TRANSPORTER PROTEIN MJ0441-RELATED"/>
    <property type="match status" value="1"/>
</dbReference>
<feature type="transmembrane region" description="Helical" evidence="6">
    <location>
        <begin position="106"/>
        <end position="124"/>
    </location>
</feature>
<proteinExistence type="inferred from homology"/>
<comment type="similarity">
    <text evidence="2 6">Belongs to the 4-toluene sulfonate uptake permease (TSUP) (TC 2.A.102) family.</text>
</comment>
<keyword evidence="6" id="KW-1003">Cell membrane</keyword>
<keyword evidence="4 6" id="KW-1133">Transmembrane helix</keyword>
<dbReference type="PANTHER" id="PTHR43701:SF2">
    <property type="entry name" value="MEMBRANE TRANSPORTER PROTEIN YJNA-RELATED"/>
    <property type="match status" value="1"/>
</dbReference>
<evidence type="ECO:0000256" key="2">
    <source>
        <dbReference type="ARBA" id="ARBA00009142"/>
    </source>
</evidence>
<feature type="transmembrane region" description="Helical" evidence="6">
    <location>
        <begin position="217"/>
        <end position="236"/>
    </location>
</feature>
<reference evidence="7" key="1">
    <citation type="submission" date="2020-02" db="EMBL/GenBank/DDBJ databases">
        <authorList>
            <person name="Meier V. D."/>
        </authorList>
    </citation>
    <scope>NUCLEOTIDE SEQUENCE</scope>
    <source>
        <strain evidence="7">AVDCRST_MAG58</strain>
    </source>
</reference>
<feature type="transmembrane region" description="Helical" evidence="6">
    <location>
        <begin position="190"/>
        <end position="210"/>
    </location>
</feature>
<evidence type="ECO:0000256" key="1">
    <source>
        <dbReference type="ARBA" id="ARBA00004141"/>
    </source>
</evidence>
<name>A0A6J4R505_9ACTN</name>
<comment type="subcellular location">
    <subcellularLocation>
        <location evidence="6">Cell membrane</location>
        <topology evidence="6">Multi-pass membrane protein</topology>
    </subcellularLocation>
    <subcellularLocation>
        <location evidence="1">Membrane</location>
        <topology evidence="1">Multi-pass membrane protein</topology>
    </subcellularLocation>
</comment>
<feature type="transmembrane region" description="Helical" evidence="6">
    <location>
        <begin position="7"/>
        <end position="25"/>
    </location>
</feature>
<feature type="transmembrane region" description="Helical" evidence="6">
    <location>
        <begin position="31"/>
        <end position="51"/>
    </location>
</feature>
<keyword evidence="3 6" id="KW-0812">Transmembrane</keyword>
<gene>
    <name evidence="7" type="ORF">AVDCRST_MAG58-2720</name>
</gene>
<feature type="transmembrane region" description="Helical" evidence="6">
    <location>
        <begin position="154"/>
        <end position="184"/>
    </location>
</feature>
<dbReference type="GO" id="GO:0005886">
    <property type="term" value="C:plasma membrane"/>
    <property type="evidence" value="ECO:0007669"/>
    <property type="project" value="UniProtKB-SubCell"/>
</dbReference>
<protein>
    <recommendedName>
        <fullName evidence="6">Probable membrane transporter protein</fullName>
    </recommendedName>
</protein>